<feature type="non-terminal residue" evidence="2">
    <location>
        <position position="95"/>
    </location>
</feature>
<protein>
    <submittedName>
        <fullName evidence="2">Uncharacterized protein</fullName>
    </submittedName>
</protein>
<keyword evidence="3" id="KW-1185">Reference proteome</keyword>
<organism evidence="2 3">
    <name type="scientific">Datura stramonium</name>
    <name type="common">Jimsonweed</name>
    <name type="synonym">Common thornapple</name>
    <dbReference type="NCBI Taxonomy" id="4076"/>
    <lineage>
        <taxon>Eukaryota</taxon>
        <taxon>Viridiplantae</taxon>
        <taxon>Streptophyta</taxon>
        <taxon>Embryophyta</taxon>
        <taxon>Tracheophyta</taxon>
        <taxon>Spermatophyta</taxon>
        <taxon>Magnoliopsida</taxon>
        <taxon>eudicotyledons</taxon>
        <taxon>Gunneridae</taxon>
        <taxon>Pentapetalae</taxon>
        <taxon>asterids</taxon>
        <taxon>lamiids</taxon>
        <taxon>Solanales</taxon>
        <taxon>Solanaceae</taxon>
        <taxon>Solanoideae</taxon>
        <taxon>Datureae</taxon>
        <taxon>Datura</taxon>
    </lineage>
</organism>
<feature type="non-terminal residue" evidence="2">
    <location>
        <position position="1"/>
    </location>
</feature>
<name>A0ABS8SPH2_DATST</name>
<dbReference type="Proteomes" id="UP000823775">
    <property type="component" value="Unassembled WGS sequence"/>
</dbReference>
<comment type="caution">
    <text evidence="2">The sequence shown here is derived from an EMBL/GenBank/DDBJ whole genome shotgun (WGS) entry which is preliminary data.</text>
</comment>
<proteinExistence type="predicted"/>
<evidence type="ECO:0000256" key="1">
    <source>
        <dbReference type="SAM" id="Phobius"/>
    </source>
</evidence>
<sequence length="95" mass="10570">CLRIFDIGVFVDALGMMTIGYLPVSYGKMPMKRRFGLILASGHYPEPSYIGASLIEIGDSPIYCRWNIYYPSSLILIGGSSMVRGYPPALHRCFS</sequence>
<feature type="transmembrane region" description="Helical" evidence="1">
    <location>
        <begin position="6"/>
        <end position="24"/>
    </location>
</feature>
<keyword evidence="1" id="KW-1133">Transmembrane helix</keyword>
<keyword evidence="1" id="KW-0812">Transmembrane</keyword>
<evidence type="ECO:0000313" key="3">
    <source>
        <dbReference type="Proteomes" id="UP000823775"/>
    </source>
</evidence>
<reference evidence="2 3" key="1">
    <citation type="journal article" date="2021" name="BMC Genomics">
        <title>Datura genome reveals duplications of psychoactive alkaloid biosynthetic genes and high mutation rate following tissue culture.</title>
        <authorList>
            <person name="Rajewski A."/>
            <person name="Carter-House D."/>
            <person name="Stajich J."/>
            <person name="Litt A."/>
        </authorList>
    </citation>
    <scope>NUCLEOTIDE SEQUENCE [LARGE SCALE GENOMIC DNA]</scope>
    <source>
        <strain evidence="2">AR-01</strain>
    </source>
</reference>
<accession>A0ABS8SPH2</accession>
<evidence type="ECO:0000313" key="2">
    <source>
        <dbReference type="EMBL" id="MCD7460807.1"/>
    </source>
</evidence>
<dbReference type="EMBL" id="JACEIK010000678">
    <property type="protein sequence ID" value="MCD7460807.1"/>
    <property type="molecule type" value="Genomic_DNA"/>
</dbReference>
<keyword evidence="1" id="KW-0472">Membrane</keyword>
<gene>
    <name evidence="2" type="ORF">HAX54_044464</name>
</gene>